<keyword evidence="7" id="KW-0408">Iron</keyword>
<dbReference type="InterPro" id="IPR001433">
    <property type="entry name" value="OxRdtase_FAD/NAD-bd"/>
</dbReference>
<dbReference type="PROSITE" id="PS51085">
    <property type="entry name" value="2FE2S_FER_2"/>
    <property type="match status" value="1"/>
</dbReference>
<reference evidence="12 13" key="1">
    <citation type="submission" date="2019-12" db="EMBL/GenBank/DDBJ databases">
        <title>Novel species isolated from a subtropical stream in China.</title>
        <authorList>
            <person name="Lu H."/>
        </authorList>
    </citation>
    <scope>NUCLEOTIDE SEQUENCE [LARGE SCALE GENOMIC DNA]</scope>
    <source>
        <strain evidence="12 13">FT50W</strain>
    </source>
</reference>
<dbReference type="GO" id="GO:0016491">
    <property type="term" value="F:oxidoreductase activity"/>
    <property type="evidence" value="ECO:0007669"/>
    <property type="project" value="UniProtKB-KW"/>
</dbReference>
<evidence type="ECO:0000256" key="1">
    <source>
        <dbReference type="ARBA" id="ARBA00001974"/>
    </source>
</evidence>
<dbReference type="InterPro" id="IPR006058">
    <property type="entry name" value="2Fe2S_fd_BS"/>
</dbReference>
<dbReference type="RefSeq" id="WP_161020694.1">
    <property type="nucleotide sequence ID" value="NZ_WWCP01000027.1"/>
</dbReference>
<feature type="domain" description="FAD-binding FR-type" evidence="11">
    <location>
        <begin position="2"/>
        <end position="106"/>
    </location>
</feature>
<dbReference type="PROSITE" id="PS51384">
    <property type="entry name" value="FAD_FR"/>
    <property type="match status" value="1"/>
</dbReference>
<keyword evidence="2" id="KW-0285">Flavoprotein</keyword>
<keyword evidence="8" id="KW-0411">Iron-sulfur</keyword>
<evidence type="ECO:0000259" key="10">
    <source>
        <dbReference type="PROSITE" id="PS51085"/>
    </source>
</evidence>
<dbReference type="InterPro" id="IPR001041">
    <property type="entry name" value="2Fe-2S_ferredoxin-type"/>
</dbReference>
<dbReference type="EMBL" id="WWCP01000027">
    <property type="protein sequence ID" value="MYM84087.1"/>
    <property type="molecule type" value="Genomic_DNA"/>
</dbReference>
<dbReference type="Gene3D" id="2.40.30.10">
    <property type="entry name" value="Translation factors"/>
    <property type="match status" value="1"/>
</dbReference>
<feature type="domain" description="2Fe-2S ferredoxin-type" evidence="10">
    <location>
        <begin position="268"/>
        <end position="360"/>
    </location>
</feature>
<dbReference type="NCBIfam" id="TIGR02160">
    <property type="entry name" value="PA_CoA_Oxy5"/>
    <property type="match status" value="1"/>
</dbReference>
<dbReference type="PANTHER" id="PTHR47354">
    <property type="entry name" value="NADH OXIDOREDUCTASE HCR"/>
    <property type="match status" value="1"/>
</dbReference>
<dbReference type="InterPro" id="IPR011884">
    <property type="entry name" value="PaaE"/>
</dbReference>
<organism evidence="12 13">
    <name type="scientific">Duganella lactea</name>
    <dbReference type="NCBI Taxonomy" id="2692173"/>
    <lineage>
        <taxon>Bacteria</taxon>
        <taxon>Pseudomonadati</taxon>
        <taxon>Pseudomonadota</taxon>
        <taxon>Betaproteobacteria</taxon>
        <taxon>Burkholderiales</taxon>
        <taxon>Oxalobacteraceae</taxon>
        <taxon>Telluria group</taxon>
        <taxon>Duganella</taxon>
    </lineage>
</organism>
<dbReference type="GO" id="GO:0010124">
    <property type="term" value="P:phenylacetate catabolic process"/>
    <property type="evidence" value="ECO:0007669"/>
    <property type="project" value="InterPro"/>
</dbReference>
<accession>A0A6L8MLK4</accession>
<dbReference type="SUPFAM" id="SSF63380">
    <property type="entry name" value="Riboflavin synthase domain-like"/>
    <property type="match status" value="1"/>
</dbReference>
<dbReference type="InterPro" id="IPR008333">
    <property type="entry name" value="Cbr1-like_FAD-bd_dom"/>
</dbReference>
<dbReference type="PROSITE" id="PS00197">
    <property type="entry name" value="2FE2S_FER_1"/>
    <property type="match status" value="1"/>
</dbReference>
<dbReference type="SUPFAM" id="SSF54292">
    <property type="entry name" value="2Fe-2S ferredoxin-like"/>
    <property type="match status" value="1"/>
</dbReference>
<sequence>MSKFHPLTIADVRHETRDTIAVTFAVPPELQDSFQYQQGQHLTLRARIGDDDVRRSYSICSAVQDRALRVAIKRTHGGLFSCWANDNLRAGHIIDVMPPMGHFNVPLDASHKKHYLAFAAGSGITPILSIIKTTLAAEPHSSFTLFYGNRASSSVIFKEELSDLKDTYLDRLKIAYVMSREQQDIELFNGRITQDKAAQFLQHWVRAEDIDTAFICGPEDMMHGVSAALQEAGLPKSSIKAELFAASIPKHAHQPRAAAVSAAAHQQTEVTVIMDGNAASFTMEQDKESLLDAGLRAGLDMRYSCKGGVCSTCRCKVIEGKVDMDANYALEDYEIARGYVLSCQSFPTTAKVVIDFDQAE</sequence>
<dbReference type="Pfam" id="PF00175">
    <property type="entry name" value="NAD_binding_1"/>
    <property type="match status" value="1"/>
</dbReference>
<name>A0A6L8MLK4_9BURK</name>
<dbReference type="PANTHER" id="PTHR47354:SF8">
    <property type="entry name" value="1,2-PHENYLACETYL-COA EPOXIDASE, SUBUNIT E"/>
    <property type="match status" value="1"/>
</dbReference>
<dbReference type="InterPro" id="IPR017927">
    <property type="entry name" value="FAD-bd_FR_type"/>
</dbReference>
<gene>
    <name evidence="12" type="primary">paaK</name>
    <name evidence="12" type="ORF">GTP44_19295</name>
</gene>
<dbReference type="InterPro" id="IPR050415">
    <property type="entry name" value="MRET"/>
</dbReference>
<dbReference type="Pfam" id="PF00970">
    <property type="entry name" value="FAD_binding_6"/>
    <property type="match status" value="1"/>
</dbReference>
<dbReference type="Gene3D" id="3.10.20.30">
    <property type="match status" value="1"/>
</dbReference>
<dbReference type="InterPro" id="IPR017938">
    <property type="entry name" value="Riboflavin_synthase-like_b-brl"/>
</dbReference>
<evidence type="ECO:0000313" key="13">
    <source>
        <dbReference type="Proteomes" id="UP000474565"/>
    </source>
</evidence>
<evidence type="ECO:0000256" key="2">
    <source>
        <dbReference type="ARBA" id="ARBA00022630"/>
    </source>
</evidence>
<comment type="cofactor">
    <cofactor evidence="1">
        <name>FAD</name>
        <dbReference type="ChEBI" id="CHEBI:57692"/>
    </cofactor>
</comment>
<evidence type="ECO:0000256" key="3">
    <source>
        <dbReference type="ARBA" id="ARBA00022714"/>
    </source>
</evidence>
<evidence type="ECO:0000313" key="12">
    <source>
        <dbReference type="EMBL" id="MYM84087.1"/>
    </source>
</evidence>
<evidence type="ECO:0000259" key="11">
    <source>
        <dbReference type="PROSITE" id="PS51384"/>
    </source>
</evidence>
<evidence type="ECO:0000256" key="6">
    <source>
        <dbReference type="ARBA" id="ARBA00023002"/>
    </source>
</evidence>
<comment type="cofactor">
    <cofactor evidence="9">
        <name>[2Fe-2S] cluster</name>
        <dbReference type="ChEBI" id="CHEBI:190135"/>
    </cofactor>
</comment>
<evidence type="ECO:0000256" key="7">
    <source>
        <dbReference type="ARBA" id="ARBA00023004"/>
    </source>
</evidence>
<dbReference type="PRINTS" id="PR00371">
    <property type="entry name" value="FPNCR"/>
</dbReference>
<keyword evidence="5" id="KW-0274">FAD</keyword>
<dbReference type="InterPro" id="IPR012675">
    <property type="entry name" value="Beta-grasp_dom_sf"/>
</dbReference>
<dbReference type="GO" id="GO:0046872">
    <property type="term" value="F:metal ion binding"/>
    <property type="evidence" value="ECO:0007669"/>
    <property type="project" value="UniProtKB-KW"/>
</dbReference>
<dbReference type="Proteomes" id="UP000474565">
    <property type="component" value="Unassembled WGS sequence"/>
</dbReference>
<dbReference type="CDD" id="cd00207">
    <property type="entry name" value="fer2"/>
    <property type="match status" value="1"/>
</dbReference>
<dbReference type="AlphaFoldDB" id="A0A6L8MLK4"/>
<keyword evidence="6" id="KW-0560">Oxidoreductase</keyword>
<dbReference type="InterPro" id="IPR039261">
    <property type="entry name" value="FNR_nucleotide-bd"/>
</dbReference>
<keyword evidence="3" id="KW-0001">2Fe-2S</keyword>
<evidence type="ECO:0000256" key="8">
    <source>
        <dbReference type="ARBA" id="ARBA00023014"/>
    </source>
</evidence>
<dbReference type="SUPFAM" id="SSF52343">
    <property type="entry name" value="Ferredoxin reductase-like, C-terminal NADP-linked domain"/>
    <property type="match status" value="1"/>
</dbReference>
<dbReference type="PRINTS" id="PR00406">
    <property type="entry name" value="CYTB5RDTASE"/>
</dbReference>
<evidence type="ECO:0000256" key="5">
    <source>
        <dbReference type="ARBA" id="ARBA00022827"/>
    </source>
</evidence>
<comment type="caution">
    <text evidence="12">The sequence shown here is derived from an EMBL/GenBank/DDBJ whole genome shotgun (WGS) entry which is preliminary data.</text>
</comment>
<protein>
    <submittedName>
        <fullName evidence="12">Phenylacetate-CoA oxygenase/reductase subunit PaaK</fullName>
    </submittedName>
</protein>
<dbReference type="InterPro" id="IPR036010">
    <property type="entry name" value="2Fe-2S_ferredoxin-like_sf"/>
</dbReference>
<proteinExistence type="predicted"/>
<dbReference type="Gene3D" id="3.40.50.80">
    <property type="entry name" value="Nucleotide-binding domain of ferredoxin-NADP reductase (FNR) module"/>
    <property type="match status" value="1"/>
</dbReference>
<dbReference type="Pfam" id="PF00111">
    <property type="entry name" value="Fer2"/>
    <property type="match status" value="1"/>
</dbReference>
<dbReference type="InterPro" id="IPR001709">
    <property type="entry name" value="Flavoprot_Pyr_Nucl_cyt_Rdtase"/>
</dbReference>
<evidence type="ECO:0000256" key="9">
    <source>
        <dbReference type="ARBA" id="ARBA00034078"/>
    </source>
</evidence>
<dbReference type="GO" id="GO:0051537">
    <property type="term" value="F:2 iron, 2 sulfur cluster binding"/>
    <property type="evidence" value="ECO:0007669"/>
    <property type="project" value="UniProtKB-KW"/>
</dbReference>
<keyword evidence="4" id="KW-0479">Metal-binding</keyword>
<dbReference type="GO" id="GO:0050660">
    <property type="term" value="F:flavin adenine dinucleotide binding"/>
    <property type="evidence" value="ECO:0007669"/>
    <property type="project" value="TreeGrafter"/>
</dbReference>
<dbReference type="CDD" id="cd06214">
    <property type="entry name" value="PA_degradation_oxidoreductase_like"/>
    <property type="match status" value="1"/>
</dbReference>
<evidence type="ECO:0000256" key="4">
    <source>
        <dbReference type="ARBA" id="ARBA00022723"/>
    </source>
</evidence>